<gene>
    <name evidence="1" type="ORF">NX02_09480</name>
</gene>
<name>W0AAW6_9SPHN</name>
<dbReference type="HOGENOM" id="CLU_2791843_0_0_5"/>
<dbReference type="EMBL" id="CP006644">
    <property type="protein sequence ID" value="AHE53617.1"/>
    <property type="molecule type" value="Genomic_DNA"/>
</dbReference>
<evidence type="ECO:0000313" key="1">
    <source>
        <dbReference type="EMBL" id="AHE53617.1"/>
    </source>
</evidence>
<accession>W0AAW6</accession>
<dbReference type="Proteomes" id="UP000018851">
    <property type="component" value="Chromosome"/>
</dbReference>
<sequence length="68" mass="7557">MKSPIFLKRPQLLLLIVKEFADFIMSVAMGGIVEKRLEAQDILVVRPGSLLEVAPTAPAITRHLQCSR</sequence>
<keyword evidence="2" id="KW-1185">Reference proteome</keyword>
<dbReference type="AlphaFoldDB" id="W0AAW6"/>
<reference evidence="1 2" key="1">
    <citation type="submission" date="2013-07" db="EMBL/GenBank/DDBJ databases">
        <title>Completed genome of Sphingomonas sanxanigenens NX02.</title>
        <authorList>
            <person name="Ma T."/>
            <person name="Huang H."/>
            <person name="Wu M."/>
            <person name="Li X."/>
            <person name="Li G."/>
        </authorList>
    </citation>
    <scope>NUCLEOTIDE SEQUENCE [LARGE SCALE GENOMIC DNA]</scope>
    <source>
        <strain evidence="1 2">NX02</strain>
    </source>
</reference>
<dbReference type="KEGG" id="ssan:NX02_09480"/>
<proteinExistence type="predicted"/>
<organism evidence="1 2">
    <name type="scientific">Sphingomonas sanxanigenens DSM 19645 = NX02</name>
    <dbReference type="NCBI Taxonomy" id="1123269"/>
    <lineage>
        <taxon>Bacteria</taxon>
        <taxon>Pseudomonadati</taxon>
        <taxon>Pseudomonadota</taxon>
        <taxon>Alphaproteobacteria</taxon>
        <taxon>Sphingomonadales</taxon>
        <taxon>Sphingomonadaceae</taxon>
        <taxon>Sphingomonas</taxon>
    </lineage>
</organism>
<protein>
    <submittedName>
        <fullName evidence="1">Uncharacterized protein</fullName>
    </submittedName>
</protein>
<evidence type="ECO:0000313" key="2">
    <source>
        <dbReference type="Proteomes" id="UP000018851"/>
    </source>
</evidence>